<sequence length="64" mass="7475">MKYFIYFFYFVICYGICDHITIITQTTTKLAGKKVSLDWGRRETGVLEGLRSAVWKYAKRKSAT</sequence>
<keyword evidence="1" id="KW-0472">Membrane</keyword>
<dbReference type="WBParaSite" id="ALUE_0000810701-mRNA-1">
    <property type="protein sequence ID" value="ALUE_0000810701-mRNA-1"/>
    <property type="gene ID" value="ALUE_0000810701"/>
</dbReference>
<evidence type="ECO:0000313" key="3">
    <source>
        <dbReference type="WBParaSite" id="ALUE_0000810701-mRNA-1"/>
    </source>
</evidence>
<organism evidence="2 3">
    <name type="scientific">Ascaris lumbricoides</name>
    <name type="common">Giant roundworm</name>
    <dbReference type="NCBI Taxonomy" id="6252"/>
    <lineage>
        <taxon>Eukaryota</taxon>
        <taxon>Metazoa</taxon>
        <taxon>Ecdysozoa</taxon>
        <taxon>Nematoda</taxon>
        <taxon>Chromadorea</taxon>
        <taxon>Rhabditida</taxon>
        <taxon>Spirurina</taxon>
        <taxon>Ascaridomorpha</taxon>
        <taxon>Ascaridoidea</taxon>
        <taxon>Ascarididae</taxon>
        <taxon>Ascaris</taxon>
    </lineage>
</organism>
<evidence type="ECO:0000313" key="2">
    <source>
        <dbReference type="Proteomes" id="UP000036681"/>
    </source>
</evidence>
<accession>A0A0M3HXM5</accession>
<proteinExistence type="predicted"/>
<keyword evidence="1" id="KW-0812">Transmembrane</keyword>
<dbReference type="Proteomes" id="UP000036681">
    <property type="component" value="Unplaced"/>
</dbReference>
<name>A0A0M3HXM5_ASCLU</name>
<feature type="transmembrane region" description="Helical" evidence="1">
    <location>
        <begin position="6"/>
        <end position="24"/>
    </location>
</feature>
<evidence type="ECO:0000256" key="1">
    <source>
        <dbReference type="SAM" id="Phobius"/>
    </source>
</evidence>
<keyword evidence="1" id="KW-1133">Transmembrane helix</keyword>
<dbReference type="AlphaFoldDB" id="A0A0M3HXM5"/>
<protein>
    <submittedName>
        <fullName evidence="3">Secreted protein</fullName>
    </submittedName>
</protein>
<reference evidence="3" key="1">
    <citation type="submission" date="2017-02" db="UniProtKB">
        <authorList>
            <consortium name="WormBaseParasite"/>
        </authorList>
    </citation>
    <scope>IDENTIFICATION</scope>
</reference>
<keyword evidence="2" id="KW-1185">Reference proteome</keyword>